<sequence length="258" mass="29858">MTNYKDIYMLTSADVEGGYRYAGKIYTLSEAKADELIKEGQAKHPYNSSENHWREKAEKLGEDFDKEIEAIRSNERLTDEARQEDIKSLIEKFDKEYNLTQYLYTKSIDEGLESAKRIEGIAPLKAVNQFDAEKVRQEVGVMMSELIMANDFTEAVSYLERKVEVSDREIARELLSRFVTIKSQLDELNQGDSVARAMSNTKVRSLYEDLKRTAADEKQVEASSKIALYSALRDHRNDITWKWRQKKIAMETAKKRSL</sequence>
<gene>
    <name evidence="2" type="ORF">D0U04_08770</name>
    <name evidence="1" type="ORF">DJ93_1180</name>
</gene>
<comment type="caution">
    <text evidence="1">The sequence shown here is derived from an EMBL/GenBank/DDBJ whole genome shotgun (WGS) entry which is preliminary data.</text>
</comment>
<protein>
    <submittedName>
        <fullName evidence="1">Uncharacterized protein</fullName>
    </submittedName>
</protein>
<evidence type="ECO:0000313" key="4">
    <source>
        <dbReference type="Proteomes" id="UP000264294"/>
    </source>
</evidence>
<dbReference type="Proteomes" id="UP000264294">
    <property type="component" value="Unassembled WGS sequence"/>
</dbReference>
<name>A0A090YZC6_9BACI</name>
<proteinExistence type="predicted"/>
<dbReference type="AlphaFoldDB" id="A0A090YZC6"/>
<dbReference type="PATRIC" id="fig|1405.8.peg.1362"/>
<dbReference type="EMBL" id="JMQC01000008">
    <property type="protein sequence ID" value="KFN03722.1"/>
    <property type="molecule type" value="Genomic_DNA"/>
</dbReference>
<evidence type="ECO:0000313" key="1">
    <source>
        <dbReference type="EMBL" id="KFN03722.1"/>
    </source>
</evidence>
<accession>A0A090YZC6</accession>
<dbReference type="RefSeq" id="WP_042979770.1">
    <property type="nucleotide sequence ID" value="NZ_JMQC01000008.1"/>
</dbReference>
<keyword evidence="4" id="KW-1185">Reference proteome</keyword>
<dbReference type="EMBL" id="QVOD01000008">
    <property type="protein sequence ID" value="RFT67195.1"/>
    <property type="molecule type" value="Genomic_DNA"/>
</dbReference>
<evidence type="ECO:0000313" key="3">
    <source>
        <dbReference type="Proteomes" id="UP000029389"/>
    </source>
</evidence>
<organism evidence="1 3">
    <name type="scientific">Bacillus clarus</name>
    <dbReference type="NCBI Taxonomy" id="2338372"/>
    <lineage>
        <taxon>Bacteria</taxon>
        <taxon>Bacillati</taxon>
        <taxon>Bacillota</taxon>
        <taxon>Bacilli</taxon>
        <taxon>Bacillales</taxon>
        <taxon>Bacillaceae</taxon>
        <taxon>Bacillus</taxon>
        <taxon>Bacillus cereus group</taxon>
    </lineage>
</organism>
<evidence type="ECO:0000313" key="2">
    <source>
        <dbReference type="EMBL" id="RFT67195.1"/>
    </source>
</evidence>
<reference evidence="1 3" key="1">
    <citation type="submission" date="2014-04" db="EMBL/GenBank/DDBJ databases">
        <authorList>
            <person name="Bishop-Lilly K.A."/>
            <person name="Broomall S.M."/>
            <person name="Chain P.S."/>
            <person name="Chertkov O."/>
            <person name="Coyne S.R."/>
            <person name="Daligault H.E."/>
            <person name="Davenport K.W."/>
            <person name="Erkkila T."/>
            <person name="Frey K.G."/>
            <person name="Gibbons H.S."/>
            <person name="Gu W."/>
            <person name="Jaissle J."/>
            <person name="Johnson S.L."/>
            <person name="Koroleva G.I."/>
            <person name="Ladner J.T."/>
            <person name="Lo C.-C."/>
            <person name="Minogue T.D."/>
            <person name="Munk C."/>
            <person name="Palacios G.F."/>
            <person name="Redden C.L."/>
            <person name="Rosenzweig C.N."/>
            <person name="Scholz M.B."/>
            <person name="Teshima H."/>
            <person name="Xu Y."/>
        </authorList>
    </citation>
    <scope>NUCLEOTIDE SEQUENCE [LARGE SCALE GENOMIC DNA]</scope>
    <source>
        <strain evidence="1 3">BHP</strain>
    </source>
</reference>
<reference evidence="2 4" key="2">
    <citation type="submission" date="2018-08" db="EMBL/GenBank/DDBJ databases">
        <title>Bacillus clarus sp. nov. strain PS00077A.</title>
        <authorList>
            <person name="Mendez Acevedo M."/>
            <person name="Carroll L."/>
            <person name="Mukherjee M."/>
            <person name="Wiedmann M."/>
            <person name="Kovac J."/>
        </authorList>
    </citation>
    <scope>NUCLEOTIDE SEQUENCE [LARGE SCALE GENOMIC DNA]</scope>
    <source>
        <strain evidence="2 4">PS00077A</strain>
    </source>
</reference>
<dbReference type="Proteomes" id="UP000029389">
    <property type="component" value="Unassembled WGS sequence"/>
</dbReference>